<proteinExistence type="predicted"/>
<keyword evidence="3" id="KW-1185">Reference proteome</keyword>
<feature type="chain" id="PRO_5039134489" description="Lipoprotein" evidence="1">
    <location>
        <begin position="22"/>
        <end position="208"/>
    </location>
</feature>
<evidence type="ECO:0008006" key="4">
    <source>
        <dbReference type="Google" id="ProtNLM"/>
    </source>
</evidence>
<dbReference type="AlphaFoldDB" id="A0A1W1V4E1"/>
<feature type="signal peptide" evidence="1">
    <location>
        <begin position="1"/>
        <end position="21"/>
    </location>
</feature>
<keyword evidence="1" id="KW-0732">Signal</keyword>
<evidence type="ECO:0000313" key="3">
    <source>
        <dbReference type="Proteomes" id="UP000192368"/>
    </source>
</evidence>
<sequence>MKKTFFYIFLLLILLNLSACTNNNPEEDNQISLDSFYDVKYIPTSFDNVKGFKEIRNNTYISDEYSDLQMLENDLNQKFLHSNLTDNNDVVYVLMREETMSQLFILPKTYDKDADGMPVIISPASSPNITVKWISDSQQNPVPNELLGLFEKAEEYSLKGTDILIVKTISNNPRYSAFFKYENKTYRLEYFSDLDTIKSYINSFFEQI</sequence>
<name>A0A1W1V4E1_PEPAS</name>
<gene>
    <name evidence="2" type="ORF">SAMN00017477_1369</name>
</gene>
<protein>
    <recommendedName>
        <fullName evidence="4">Lipoprotein</fullName>
    </recommendedName>
</protein>
<accession>A0A1W1V4E1</accession>
<dbReference type="RefSeq" id="WP_084230917.1">
    <property type="nucleotide sequence ID" value="NZ_FWWR01000009.1"/>
</dbReference>
<organism evidence="2 3">
    <name type="scientific">Peptoniphilus asaccharolyticus DSM 20463</name>
    <dbReference type="NCBI Taxonomy" id="573058"/>
    <lineage>
        <taxon>Bacteria</taxon>
        <taxon>Bacillati</taxon>
        <taxon>Bacillota</taxon>
        <taxon>Tissierellia</taxon>
        <taxon>Tissierellales</taxon>
        <taxon>Peptoniphilaceae</taxon>
        <taxon>Peptoniphilus</taxon>
    </lineage>
</organism>
<dbReference type="Proteomes" id="UP000192368">
    <property type="component" value="Unassembled WGS sequence"/>
</dbReference>
<reference evidence="3" key="1">
    <citation type="submission" date="2017-04" db="EMBL/GenBank/DDBJ databases">
        <authorList>
            <person name="Varghese N."/>
            <person name="Submissions S."/>
        </authorList>
    </citation>
    <scope>NUCLEOTIDE SEQUENCE [LARGE SCALE GENOMIC DNA]</scope>
    <source>
        <strain evidence="3">DSM 20463</strain>
    </source>
</reference>
<evidence type="ECO:0000256" key="1">
    <source>
        <dbReference type="SAM" id="SignalP"/>
    </source>
</evidence>
<evidence type="ECO:0000313" key="2">
    <source>
        <dbReference type="EMBL" id="SMB88222.1"/>
    </source>
</evidence>
<dbReference type="EMBL" id="FWWR01000009">
    <property type="protein sequence ID" value="SMB88222.1"/>
    <property type="molecule type" value="Genomic_DNA"/>
</dbReference>